<comment type="caution">
    <text evidence="2">The sequence shown here is derived from an EMBL/GenBank/DDBJ whole genome shotgun (WGS) entry which is preliminary data.</text>
</comment>
<sequence length="301" mass="34209">MAAERVEPSNGAADAPSKYYKICGVPLPTPTFIRDAYGFQWLHFGADLSEEVTITEQLKAAYTQIGTMAAVMIIFSTNMLLARTKLDVRSEIEARRQIMNFYTLAWVVADVSFINCAIDCVVLKLAMNECPDEVCAVRFADRFGDMSMTPIFMLLVACMSVIVGMGLYIYVTLGKAYRMATLVIFGFVAIPFHAVWYHRLVDALYVSIETRRRRTSASERRDRELKRARRKAKVKLDLAPDAIRKAWTEYLKTDGSVEPEEFLDYLSTQNDALELTWATDRVARSLVELYCQKLAREILES</sequence>
<feature type="transmembrane region" description="Helical" evidence="1">
    <location>
        <begin position="61"/>
        <end position="81"/>
    </location>
</feature>
<keyword evidence="1" id="KW-0472">Membrane</keyword>
<evidence type="ECO:0000313" key="2">
    <source>
        <dbReference type="EMBL" id="CAH0377368.1"/>
    </source>
</evidence>
<keyword evidence="1" id="KW-0812">Transmembrane</keyword>
<evidence type="ECO:0000313" key="3">
    <source>
        <dbReference type="Proteomes" id="UP000789595"/>
    </source>
</evidence>
<keyword evidence="3" id="KW-1185">Reference proteome</keyword>
<proteinExistence type="predicted"/>
<dbReference type="AlphaFoldDB" id="A0A8J2SUP3"/>
<feature type="transmembrane region" description="Helical" evidence="1">
    <location>
        <begin position="101"/>
        <end position="127"/>
    </location>
</feature>
<dbReference type="Proteomes" id="UP000789595">
    <property type="component" value="Unassembled WGS sequence"/>
</dbReference>
<organism evidence="2 3">
    <name type="scientific">Pelagomonas calceolata</name>
    <dbReference type="NCBI Taxonomy" id="35677"/>
    <lineage>
        <taxon>Eukaryota</taxon>
        <taxon>Sar</taxon>
        <taxon>Stramenopiles</taxon>
        <taxon>Ochrophyta</taxon>
        <taxon>Pelagophyceae</taxon>
        <taxon>Pelagomonadales</taxon>
        <taxon>Pelagomonadaceae</taxon>
        <taxon>Pelagomonas</taxon>
    </lineage>
</organism>
<name>A0A8J2SUP3_9STRA</name>
<gene>
    <name evidence="2" type="ORF">PECAL_5P19230</name>
</gene>
<evidence type="ECO:0000256" key="1">
    <source>
        <dbReference type="SAM" id="Phobius"/>
    </source>
</evidence>
<feature type="transmembrane region" description="Helical" evidence="1">
    <location>
        <begin position="177"/>
        <end position="197"/>
    </location>
</feature>
<protein>
    <submittedName>
        <fullName evidence="2">Uncharacterized protein</fullName>
    </submittedName>
</protein>
<reference evidence="2" key="1">
    <citation type="submission" date="2021-11" db="EMBL/GenBank/DDBJ databases">
        <authorList>
            <consortium name="Genoscope - CEA"/>
            <person name="William W."/>
        </authorList>
    </citation>
    <scope>NUCLEOTIDE SEQUENCE</scope>
</reference>
<accession>A0A8J2SUP3</accession>
<dbReference type="EMBL" id="CAKKNE010000005">
    <property type="protein sequence ID" value="CAH0377368.1"/>
    <property type="molecule type" value="Genomic_DNA"/>
</dbReference>
<keyword evidence="1" id="KW-1133">Transmembrane helix</keyword>
<feature type="transmembrane region" description="Helical" evidence="1">
    <location>
        <begin position="147"/>
        <end position="170"/>
    </location>
</feature>